<protein>
    <submittedName>
        <fullName evidence="8">Carboxy-terminal processing proteinase</fullName>
    </submittedName>
</protein>
<keyword evidence="4 5" id="KW-0720">Serine protease</keyword>
<dbReference type="Gene3D" id="3.30.750.44">
    <property type="match status" value="1"/>
</dbReference>
<dbReference type="EMBL" id="AZDA01000093">
    <property type="protein sequence ID" value="KRK34268.1"/>
    <property type="molecule type" value="Genomic_DNA"/>
</dbReference>
<keyword evidence="9" id="KW-1185">Reference proteome</keyword>
<dbReference type="NCBIfam" id="TIGR00225">
    <property type="entry name" value="prc"/>
    <property type="match status" value="1"/>
</dbReference>
<dbReference type="CDD" id="cd06782">
    <property type="entry name" value="cpPDZ_CPP-like"/>
    <property type="match status" value="1"/>
</dbReference>
<dbReference type="SUPFAM" id="SSF47090">
    <property type="entry name" value="PGBD-like"/>
    <property type="match status" value="1"/>
</dbReference>
<dbReference type="AlphaFoldDB" id="A0A0R1GJJ5"/>
<dbReference type="InterPro" id="IPR002477">
    <property type="entry name" value="Peptidoglycan-bd-like"/>
</dbReference>
<evidence type="ECO:0000256" key="1">
    <source>
        <dbReference type="ARBA" id="ARBA00009179"/>
    </source>
</evidence>
<keyword evidence="6" id="KW-1133">Transmembrane helix</keyword>
<evidence type="ECO:0000256" key="3">
    <source>
        <dbReference type="ARBA" id="ARBA00022801"/>
    </source>
</evidence>
<evidence type="ECO:0000256" key="5">
    <source>
        <dbReference type="RuleBase" id="RU004404"/>
    </source>
</evidence>
<dbReference type="InterPro" id="IPR055210">
    <property type="entry name" value="CtpA/B_N"/>
</dbReference>
<dbReference type="Pfam" id="PF01471">
    <property type="entry name" value="PG_binding_1"/>
    <property type="match status" value="1"/>
</dbReference>
<keyword evidence="6" id="KW-0812">Transmembrane</keyword>
<accession>A0A0R1GJJ5</accession>
<dbReference type="SUPFAM" id="SSF50156">
    <property type="entry name" value="PDZ domain-like"/>
    <property type="match status" value="1"/>
</dbReference>
<dbReference type="InterPro" id="IPR036365">
    <property type="entry name" value="PGBD-like_sf"/>
</dbReference>
<dbReference type="PANTHER" id="PTHR32060">
    <property type="entry name" value="TAIL-SPECIFIC PROTEASE"/>
    <property type="match status" value="1"/>
</dbReference>
<dbReference type="Gene3D" id="2.30.42.10">
    <property type="match status" value="1"/>
</dbReference>
<comment type="similarity">
    <text evidence="1 5">Belongs to the peptidase S41A family.</text>
</comment>
<organism evidence="8 9">
    <name type="scientific">Loigolactobacillus bifermentans DSM 20003</name>
    <dbReference type="NCBI Taxonomy" id="1423726"/>
    <lineage>
        <taxon>Bacteria</taxon>
        <taxon>Bacillati</taxon>
        <taxon>Bacillota</taxon>
        <taxon>Bacilli</taxon>
        <taxon>Lactobacillales</taxon>
        <taxon>Lactobacillaceae</taxon>
        <taxon>Loigolactobacillus</taxon>
    </lineage>
</organism>
<dbReference type="Pfam" id="PF22694">
    <property type="entry name" value="CtpB_N-like"/>
    <property type="match status" value="1"/>
</dbReference>
<feature type="transmembrane region" description="Helical" evidence="6">
    <location>
        <begin position="12"/>
        <end position="38"/>
    </location>
</feature>
<dbReference type="SMART" id="SM00245">
    <property type="entry name" value="TSPc"/>
    <property type="match status" value="1"/>
</dbReference>
<sequence>MKNKQTPKRKVSLLVYICSIILALALGIFGTLIGVTIWQSQQINTANTPASFQKLTNVYQSIQQNYYRKVSSEKLVNGAIHGMLNSLDDPYSEYLTGNDAGDLNNTISGNFEGIGAQVQKSAGRIEIIAPIAGSPAKKAGLKANDIIMSINGHSTAGLSVDQAVSKIRGKKGTSVKLVIKRGSDTFTVNLKRDVIPVTTVNTKYIKANKIGYIQVTTFSERTSKEFKAAVKKLRKQGAKSFIVDVRENPGGLMDQALKMSSMFLKNGQTIMQVKARTGAAKVYKAGKDYDKGFKITEPTKVLIDDGSASAAEIFSAALNQSAKIQLIGSQSFGKGTVQNVSDFNDNSEFKITVAKWLTPDGTWINKKGLTPNVKVKYPSYAYLPVVSTTKTYQQGDVAKNIKTMQQALKGLGYTVDTTNGYFSAVTQQAVRKFQTAQHLTVSGKLDKATMQKIQTELATKISQNDPVYDKAVDALK</sequence>
<dbReference type="InterPro" id="IPR036366">
    <property type="entry name" value="PGBDSf"/>
</dbReference>
<keyword evidence="6" id="KW-0472">Membrane</keyword>
<dbReference type="GO" id="GO:0030288">
    <property type="term" value="C:outer membrane-bounded periplasmic space"/>
    <property type="evidence" value="ECO:0007669"/>
    <property type="project" value="TreeGrafter"/>
</dbReference>
<dbReference type="InterPro" id="IPR036034">
    <property type="entry name" value="PDZ_sf"/>
</dbReference>
<keyword evidence="2 5" id="KW-0645">Protease</keyword>
<dbReference type="PATRIC" id="fig|1423726.3.peg.857"/>
<dbReference type="InterPro" id="IPR029045">
    <property type="entry name" value="ClpP/crotonase-like_dom_sf"/>
</dbReference>
<evidence type="ECO:0000256" key="4">
    <source>
        <dbReference type="ARBA" id="ARBA00022825"/>
    </source>
</evidence>
<gene>
    <name evidence="8" type="ORF">FC07_GL000834</name>
</gene>
<dbReference type="InterPro" id="IPR001478">
    <property type="entry name" value="PDZ"/>
</dbReference>
<keyword evidence="3 5" id="KW-0378">Hydrolase</keyword>
<dbReference type="Pfam" id="PF17820">
    <property type="entry name" value="PDZ_6"/>
    <property type="match status" value="1"/>
</dbReference>
<dbReference type="STRING" id="1423726.FC07_GL000834"/>
<dbReference type="PANTHER" id="PTHR32060:SF30">
    <property type="entry name" value="CARBOXY-TERMINAL PROCESSING PROTEASE CTPA"/>
    <property type="match status" value="1"/>
</dbReference>
<evidence type="ECO:0000256" key="6">
    <source>
        <dbReference type="SAM" id="Phobius"/>
    </source>
</evidence>
<dbReference type="GO" id="GO:0008236">
    <property type="term" value="F:serine-type peptidase activity"/>
    <property type="evidence" value="ECO:0007669"/>
    <property type="project" value="UniProtKB-KW"/>
</dbReference>
<dbReference type="InterPro" id="IPR041489">
    <property type="entry name" value="PDZ_6"/>
</dbReference>
<dbReference type="FunFam" id="2.30.42.10:FF:000063">
    <property type="entry name" value="Peptidase, S41 family"/>
    <property type="match status" value="1"/>
</dbReference>
<dbReference type="GO" id="GO:0006508">
    <property type="term" value="P:proteolysis"/>
    <property type="evidence" value="ECO:0007669"/>
    <property type="project" value="UniProtKB-KW"/>
</dbReference>
<dbReference type="GO" id="GO:0004175">
    <property type="term" value="F:endopeptidase activity"/>
    <property type="evidence" value="ECO:0007669"/>
    <property type="project" value="TreeGrafter"/>
</dbReference>
<dbReference type="Gene3D" id="3.90.226.10">
    <property type="entry name" value="2-enoyl-CoA Hydratase, Chain A, domain 1"/>
    <property type="match status" value="1"/>
</dbReference>
<evidence type="ECO:0000256" key="2">
    <source>
        <dbReference type="ARBA" id="ARBA00022670"/>
    </source>
</evidence>
<dbReference type="CDD" id="cd07560">
    <property type="entry name" value="Peptidase_S41_CPP"/>
    <property type="match status" value="1"/>
</dbReference>
<dbReference type="Pfam" id="PF03572">
    <property type="entry name" value="Peptidase_S41"/>
    <property type="match status" value="1"/>
</dbReference>
<evidence type="ECO:0000313" key="8">
    <source>
        <dbReference type="EMBL" id="KRK34268.1"/>
    </source>
</evidence>
<evidence type="ECO:0000313" key="9">
    <source>
        <dbReference type="Proteomes" id="UP000051461"/>
    </source>
</evidence>
<comment type="caution">
    <text evidence="8">The sequence shown here is derived from an EMBL/GenBank/DDBJ whole genome shotgun (WGS) entry which is preliminary data.</text>
</comment>
<evidence type="ECO:0000259" key="7">
    <source>
        <dbReference type="PROSITE" id="PS50106"/>
    </source>
</evidence>
<dbReference type="Proteomes" id="UP000051461">
    <property type="component" value="Unassembled WGS sequence"/>
</dbReference>
<dbReference type="PROSITE" id="PS50106">
    <property type="entry name" value="PDZ"/>
    <property type="match status" value="1"/>
</dbReference>
<dbReference type="InterPro" id="IPR004447">
    <property type="entry name" value="Peptidase_S41A"/>
</dbReference>
<reference evidence="8 9" key="1">
    <citation type="journal article" date="2015" name="Genome Announc.">
        <title>Expanding the biotechnology potential of lactobacilli through comparative genomics of 213 strains and associated genera.</title>
        <authorList>
            <person name="Sun Z."/>
            <person name="Harris H.M."/>
            <person name="McCann A."/>
            <person name="Guo C."/>
            <person name="Argimon S."/>
            <person name="Zhang W."/>
            <person name="Yang X."/>
            <person name="Jeffery I.B."/>
            <person name="Cooney J.C."/>
            <person name="Kagawa T.F."/>
            <person name="Liu W."/>
            <person name="Song Y."/>
            <person name="Salvetti E."/>
            <person name="Wrobel A."/>
            <person name="Rasinkangas P."/>
            <person name="Parkhill J."/>
            <person name="Rea M.C."/>
            <person name="O'Sullivan O."/>
            <person name="Ritari J."/>
            <person name="Douillard F.P."/>
            <person name="Paul Ross R."/>
            <person name="Yang R."/>
            <person name="Briner A.E."/>
            <person name="Felis G.E."/>
            <person name="de Vos W.M."/>
            <person name="Barrangou R."/>
            <person name="Klaenhammer T.R."/>
            <person name="Caufield P.W."/>
            <person name="Cui Y."/>
            <person name="Zhang H."/>
            <person name="O'Toole P.W."/>
        </authorList>
    </citation>
    <scope>NUCLEOTIDE SEQUENCE [LARGE SCALE GENOMIC DNA]</scope>
    <source>
        <strain evidence="8 9">DSM 20003</strain>
    </source>
</reference>
<dbReference type="SMART" id="SM00228">
    <property type="entry name" value="PDZ"/>
    <property type="match status" value="1"/>
</dbReference>
<proteinExistence type="inferred from homology"/>
<dbReference type="SUPFAM" id="SSF52096">
    <property type="entry name" value="ClpP/crotonase"/>
    <property type="match status" value="1"/>
</dbReference>
<dbReference type="Gene3D" id="1.10.101.10">
    <property type="entry name" value="PGBD-like superfamily/PGBD"/>
    <property type="match status" value="1"/>
</dbReference>
<feature type="domain" description="PDZ" evidence="7">
    <location>
        <begin position="100"/>
        <end position="182"/>
    </location>
</feature>
<dbReference type="InterPro" id="IPR005151">
    <property type="entry name" value="Tail-specific_protease"/>
</dbReference>
<dbReference type="GO" id="GO:0007165">
    <property type="term" value="P:signal transduction"/>
    <property type="evidence" value="ECO:0007669"/>
    <property type="project" value="TreeGrafter"/>
</dbReference>
<name>A0A0R1GJJ5_9LACO</name>